<organism evidence="2 3">
    <name type="scientific">Nocardiopsis rhodophaea</name>
    <dbReference type="NCBI Taxonomy" id="280238"/>
    <lineage>
        <taxon>Bacteria</taxon>
        <taxon>Bacillati</taxon>
        <taxon>Actinomycetota</taxon>
        <taxon>Actinomycetes</taxon>
        <taxon>Streptosporangiales</taxon>
        <taxon>Nocardiopsidaceae</taxon>
        <taxon>Nocardiopsis</taxon>
    </lineage>
</organism>
<keyword evidence="3" id="KW-1185">Reference proteome</keyword>
<feature type="signal peptide" evidence="1">
    <location>
        <begin position="1"/>
        <end position="38"/>
    </location>
</feature>
<dbReference type="InterPro" id="IPR013431">
    <property type="entry name" value="Delta_60_rpt"/>
</dbReference>
<evidence type="ECO:0000256" key="1">
    <source>
        <dbReference type="SAM" id="SignalP"/>
    </source>
</evidence>
<reference evidence="2 3" key="1">
    <citation type="journal article" date="2019" name="Int. J. Syst. Evol. Microbiol.">
        <title>The Global Catalogue of Microorganisms (GCM) 10K type strain sequencing project: providing services to taxonomists for standard genome sequencing and annotation.</title>
        <authorList>
            <consortium name="The Broad Institute Genomics Platform"/>
            <consortium name="The Broad Institute Genome Sequencing Center for Infectious Disease"/>
            <person name="Wu L."/>
            <person name="Ma J."/>
        </authorList>
    </citation>
    <scope>NUCLEOTIDE SEQUENCE [LARGE SCALE GENOMIC DNA]</scope>
    <source>
        <strain evidence="2 3">JCM 15313</strain>
    </source>
</reference>
<protein>
    <recommendedName>
        <fullName evidence="4">PKD domain containing protein</fullName>
    </recommendedName>
</protein>
<gene>
    <name evidence="2" type="ORF">GCM10009799_20250</name>
</gene>
<dbReference type="SUPFAM" id="SSF50998">
    <property type="entry name" value="Quinoprotein alcohol dehydrogenase-like"/>
    <property type="match status" value="1"/>
</dbReference>
<evidence type="ECO:0000313" key="3">
    <source>
        <dbReference type="Proteomes" id="UP001501585"/>
    </source>
</evidence>
<accession>A0ABN2SXI7</accession>
<dbReference type="InterPro" id="IPR011047">
    <property type="entry name" value="Quinoprotein_ADH-like_sf"/>
</dbReference>
<keyword evidence="1" id="KW-0732">Signal</keyword>
<feature type="chain" id="PRO_5045943449" description="PKD domain containing protein" evidence="1">
    <location>
        <begin position="39"/>
        <end position="439"/>
    </location>
</feature>
<dbReference type="EMBL" id="BAAAPC010000007">
    <property type="protein sequence ID" value="GAA1994143.1"/>
    <property type="molecule type" value="Genomic_DNA"/>
</dbReference>
<sequence length="439" mass="46935">MGCQAHQGRPGRTRSLLTVALSTLTLVASALFAGSADAAPSGFPHSKVVSERPVPWTPHILDGTVKSIVQVGHVVIAGGKFSRVADPRRQTVLARKNIVAFEYGTGRILTEFNPRIRGMVRTLAAGPDNTVYVGGTFTGVNGNGNRGIARLSVTTGQPAPGFDASLDSGSVYRLTRHRDRLYVGGSFGSVNRVSRAGLAQLNAYTGEVERSFDMHLSRSRRGTLRVQELAISPGGTRLVIGGTFTRARGQRRYQIAMVDTGVTPARLSPWSTEGYAAPCDYSRMHTYIRQIDFSPDGSYFVVVTAGGPLRKPGLCKTAARWETGDTPNARLTWANHTGGDSLYSVEITGSAVYVGGHQRWMNNAMGNLKPGPGSVKREGIAALDPRSGKALPWNPGRARGHGAEALTATPHGLFVGSDTTRLAGLKRSRIGMFPLNDEN</sequence>
<evidence type="ECO:0008006" key="4">
    <source>
        <dbReference type="Google" id="ProtNLM"/>
    </source>
</evidence>
<dbReference type="Pfam" id="PF17164">
    <property type="entry name" value="DUF5122"/>
    <property type="match status" value="2"/>
</dbReference>
<dbReference type="RefSeq" id="WP_344100552.1">
    <property type="nucleotide sequence ID" value="NZ_BAAAPD010000003.1"/>
</dbReference>
<dbReference type="Proteomes" id="UP001501585">
    <property type="component" value="Unassembled WGS sequence"/>
</dbReference>
<dbReference type="Gene3D" id="2.80.10.50">
    <property type="match status" value="1"/>
</dbReference>
<comment type="caution">
    <text evidence="2">The sequence shown here is derived from an EMBL/GenBank/DDBJ whole genome shotgun (WGS) entry which is preliminary data.</text>
</comment>
<proteinExistence type="predicted"/>
<evidence type="ECO:0000313" key="2">
    <source>
        <dbReference type="EMBL" id="GAA1994143.1"/>
    </source>
</evidence>
<name>A0ABN2SXI7_9ACTN</name>